<evidence type="ECO:0000256" key="1">
    <source>
        <dbReference type="SAM" id="MobiDB-lite"/>
    </source>
</evidence>
<keyword evidence="4" id="KW-1185">Reference proteome</keyword>
<dbReference type="AlphaFoldDB" id="A0A4Z0BE52"/>
<protein>
    <recommendedName>
        <fullName evidence="2">BLUF domain-containing protein</fullName>
    </recommendedName>
</protein>
<name>A0A4Z0BE52_9BURK</name>
<dbReference type="SMART" id="SM01034">
    <property type="entry name" value="BLUF"/>
    <property type="match status" value="1"/>
</dbReference>
<dbReference type="InterPro" id="IPR007024">
    <property type="entry name" value="BLUF_domain"/>
</dbReference>
<evidence type="ECO:0000259" key="2">
    <source>
        <dbReference type="PROSITE" id="PS50925"/>
    </source>
</evidence>
<dbReference type="Gene3D" id="3.30.70.100">
    <property type="match status" value="1"/>
</dbReference>
<evidence type="ECO:0000313" key="4">
    <source>
        <dbReference type="Proteomes" id="UP000297839"/>
    </source>
</evidence>
<proteinExistence type="predicted"/>
<gene>
    <name evidence="3" type="ORF">EZ216_19940</name>
</gene>
<feature type="region of interest" description="Disordered" evidence="1">
    <location>
        <begin position="1"/>
        <end position="26"/>
    </location>
</feature>
<dbReference type="Pfam" id="PF04940">
    <property type="entry name" value="BLUF"/>
    <property type="match status" value="1"/>
</dbReference>
<accession>A0A4Z0BE52</accession>
<dbReference type="SUPFAM" id="SSF54975">
    <property type="entry name" value="Acylphosphatase/BLUF domain-like"/>
    <property type="match status" value="1"/>
</dbReference>
<feature type="domain" description="BLUF" evidence="2">
    <location>
        <begin position="40"/>
        <end position="132"/>
    </location>
</feature>
<dbReference type="GO" id="GO:0071949">
    <property type="term" value="F:FAD binding"/>
    <property type="evidence" value="ECO:0007669"/>
    <property type="project" value="InterPro"/>
</dbReference>
<dbReference type="GO" id="GO:0009882">
    <property type="term" value="F:blue light photoreceptor activity"/>
    <property type="evidence" value="ECO:0007669"/>
    <property type="project" value="InterPro"/>
</dbReference>
<sequence length="344" mass="37249">MLGAGARPQLIQRKAGLRPTPEDRRVPACPEVPPPVEENVARIVYASQSLIADSVYAQMERIRSSALRHNQPLGVSTALLHQSGWFLQWKEGPGEVLRALMERVARDARHHALRIVHASRGPRLLDGPWSMAIVQCDDAPEAFAQRVALLRRRHEDGCQDEPPAVWRQLSTPLGHPGAERQADPSAFTRVLVCAAQGAGSFELVRWLARRHGQPLVHRRLAGACDLDVATDYVDFPAGERLARVIAMARRGLGVPLARAFLPDYARVLLLLSGEADADLRLVRRVAAACAGRPQAPALLGVGACADIHAPLAQVAHGFGLAYRGVLADSAEPSAAWNAAAPFIH</sequence>
<comment type="caution">
    <text evidence="3">The sequence shown here is derived from an EMBL/GenBank/DDBJ whole genome shotgun (WGS) entry which is preliminary data.</text>
</comment>
<dbReference type="OrthoDB" id="8882364at2"/>
<dbReference type="PROSITE" id="PS50925">
    <property type="entry name" value="BLUF"/>
    <property type="match status" value="1"/>
</dbReference>
<organism evidence="3 4">
    <name type="scientific">Ramlibacter humi</name>
    <dbReference type="NCBI Taxonomy" id="2530451"/>
    <lineage>
        <taxon>Bacteria</taxon>
        <taxon>Pseudomonadati</taxon>
        <taxon>Pseudomonadota</taxon>
        <taxon>Betaproteobacteria</taxon>
        <taxon>Burkholderiales</taxon>
        <taxon>Comamonadaceae</taxon>
        <taxon>Ramlibacter</taxon>
    </lineage>
</organism>
<reference evidence="3 4" key="1">
    <citation type="submission" date="2019-03" db="EMBL/GenBank/DDBJ databases">
        <title>Ramlibacter sp. 18x22-1, whole genome shotgun sequence.</title>
        <authorList>
            <person name="Zhang X."/>
            <person name="Feng G."/>
            <person name="Zhu H."/>
        </authorList>
    </citation>
    <scope>NUCLEOTIDE SEQUENCE [LARGE SCALE GENOMIC DNA]</scope>
    <source>
        <strain evidence="3 4">18x22-1</strain>
    </source>
</reference>
<dbReference type="Proteomes" id="UP000297839">
    <property type="component" value="Unassembled WGS sequence"/>
</dbReference>
<evidence type="ECO:0000313" key="3">
    <source>
        <dbReference type="EMBL" id="TFY96659.1"/>
    </source>
</evidence>
<dbReference type="InterPro" id="IPR036046">
    <property type="entry name" value="Acylphosphatase-like_dom_sf"/>
</dbReference>
<dbReference type="EMBL" id="SMLK01000010">
    <property type="protein sequence ID" value="TFY96659.1"/>
    <property type="molecule type" value="Genomic_DNA"/>
</dbReference>